<sequence length="322" mass="38514">MIFIENYNKAKDYHYKVLKCWFVHKLDRSSNNHKCTLPNCESCKEQKKDGGFVKRQYYKKLSLPLRIFLQNNLDNLIQGTSETLKPVIINNYRLLLRTHKELTEFIVESTYKDFFQKKCGRRFLNLLNVNTCLSCNINYTLEVVDSHARAQLDHFMPKTYFPVLGVNFYNLIPVCPRCNHLKGSGKNKHWWRYNYDKLYHPYFKENNVFKFNYQYTDSTNSFDITFSKADDIKAKNTIAENRLAQIYSAHCNFEFRDLYNLRKKYGGNHLNQMIEFLKKTGITKEETYEMLFGIKTNESEYHKRPFSKFKSDIIEELLKLED</sequence>
<comment type="caution">
    <text evidence="1">The sequence shown here is derived from an EMBL/GenBank/DDBJ whole genome shotgun (WGS) entry which is preliminary data.</text>
</comment>
<dbReference type="AlphaFoldDB" id="A0AAJ4W492"/>
<dbReference type="EMBL" id="FOFY01000007">
    <property type="protein sequence ID" value="SEQ94021.1"/>
    <property type="molecule type" value="Genomic_DNA"/>
</dbReference>
<proteinExistence type="predicted"/>
<organism evidence="1 2">
    <name type="scientific">Myroides profundi</name>
    <dbReference type="NCBI Taxonomy" id="480520"/>
    <lineage>
        <taxon>Bacteria</taxon>
        <taxon>Pseudomonadati</taxon>
        <taxon>Bacteroidota</taxon>
        <taxon>Flavobacteriia</taxon>
        <taxon>Flavobacteriales</taxon>
        <taxon>Flavobacteriaceae</taxon>
        <taxon>Myroides</taxon>
    </lineage>
</organism>
<gene>
    <name evidence="1" type="ORF">SAMN04488089_107171</name>
</gene>
<dbReference type="Proteomes" id="UP000183496">
    <property type="component" value="Unassembled WGS sequence"/>
</dbReference>
<dbReference type="Gene3D" id="1.10.30.50">
    <property type="match status" value="1"/>
</dbReference>
<evidence type="ECO:0000313" key="1">
    <source>
        <dbReference type="EMBL" id="SEQ94021.1"/>
    </source>
</evidence>
<keyword evidence="2" id="KW-1185">Reference proteome</keyword>
<reference evidence="1 2" key="1">
    <citation type="submission" date="2016-10" db="EMBL/GenBank/DDBJ databases">
        <authorList>
            <person name="Varghese N."/>
            <person name="Submissions S."/>
        </authorList>
    </citation>
    <scope>NUCLEOTIDE SEQUENCE [LARGE SCALE GENOMIC DNA]</scope>
    <source>
        <strain evidence="2">DSM 19823 / KCTC 23066 / CCTCC M 208030 / D25</strain>
    </source>
</reference>
<dbReference type="KEGG" id="mpw:MPR_1337"/>
<evidence type="ECO:0000313" key="2">
    <source>
        <dbReference type="Proteomes" id="UP000183496"/>
    </source>
</evidence>
<name>A0AAJ4W492_MYRPR</name>
<dbReference type="RefSeq" id="WP_041890534.1">
    <property type="nucleotide sequence ID" value="NZ_CP010817.1"/>
</dbReference>
<accession>A0AAJ4W492</accession>
<protein>
    <recommendedName>
        <fullName evidence="3">HNH nuclease domain-containing protein</fullName>
    </recommendedName>
</protein>
<evidence type="ECO:0008006" key="3">
    <source>
        <dbReference type="Google" id="ProtNLM"/>
    </source>
</evidence>